<dbReference type="EMBL" id="KY684086">
    <property type="protein sequence ID" value="ARF09737.1"/>
    <property type="molecule type" value="Genomic_DNA"/>
</dbReference>
<gene>
    <name evidence="1" type="ORF">Indivirus_2_116</name>
</gene>
<evidence type="ECO:0000313" key="1">
    <source>
        <dbReference type="EMBL" id="ARF09737.1"/>
    </source>
</evidence>
<reference evidence="1" key="1">
    <citation type="journal article" date="2017" name="Science">
        <title>Giant viruses with an expanded complement of translation system components.</title>
        <authorList>
            <person name="Schulz F."/>
            <person name="Yutin N."/>
            <person name="Ivanova N.N."/>
            <person name="Ortega D.R."/>
            <person name="Lee T.K."/>
            <person name="Vierheilig J."/>
            <person name="Daims H."/>
            <person name="Horn M."/>
            <person name="Wagner M."/>
            <person name="Jensen G.J."/>
            <person name="Kyrpides N.C."/>
            <person name="Koonin E.V."/>
            <person name="Woyke T."/>
        </authorList>
    </citation>
    <scope>NUCLEOTIDE SEQUENCE</scope>
    <source>
        <strain evidence="1">ILV1</strain>
    </source>
</reference>
<protein>
    <submittedName>
        <fullName evidence="1">Uncharacterized protein</fullName>
    </submittedName>
</protein>
<sequence length="149" mass="16261">MLSQSHCTPSQCSTEKKFVTVTIPAETTMTPSLLNLARPGKNQGSIKLLEPVNIEIPYGTQFTTQSGPMHCTWTIGSIGQEVSNMPYEVVIPAGKRVIRTNDKSGLISLTQVEQKFLLESEVSVKLPSNTVAHCELVQVVFASTQITLQ</sequence>
<proteinExistence type="predicted"/>
<organism evidence="1">
    <name type="scientific">Indivirus ILV1</name>
    <dbReference type="NCBI Taxonomy" id="1977633"/>
    <lineage>
        <taxon>Viruses</taxon>
        <taxon>Varidnaviria</taxon>
        <taxon>Bamfordvirae</taxon>
        <taxon>Nucleocytoviricota</taxon>
        <taxon>Megaviricetes</taxon>
        <taxon>Imitervirales</taxon>
        <taxon>Mimiviridae</taxon>
        <taxon>Klosneuvirinae</taxon>
        <taxon>Indivirus</taxon>
    </lineage>
</organism>
<name>A0A1V0SDE8_9VIRU</name>
<accession>A0A1V0SDE8</accession>